<keyword evidence="17" id="KW-1185">Reference proteome</keyword>
<dbReference type="Gene3D" id="3.40.50.300">
    <property type="entry name" value="P-loop containing nucleotide triphosphate hydrolases"/>
    <property type="match status" value="1"/>
</dbReference>
<keyword evidence="9" id="KW-0539">Nucleus</keyword>
<comment type="function">
    <text evidence="12">Component of the post-replicative DNA mismatch repair system (MMR).</text>
</comment>
<dbReference type="EMBL" id="KV453842">
    <property type="protein sequence ID" value="ODV90052.1"/>
    <property type="molecule type" value="Genomic_DNA"/>
</dbReference>
<keyword evidence="6" id="KW-0067">ATP-binding</keyword>
<dbReference type="Gene3D" id="3.40.1170.10">
    <property type="entry name" value="DNA repair protein MutS, domain I"/>
    <property type="match status" value="1"/>
</dbReference>
<dbReference type="Gene3D" id="3.30.420.110">
    <property type="entry name" value="MutS, connector domain"/>
    <property type="match status" value="1"/>
</dbReference>
<dbReference type="GO" id="GO:0043570">
    <property type="term" value="P:maintenance of DNA repeat elements"/>
    <property type="evidence" value="ECO:0007669"/>
    <property type="project" value="EnsemblFungi"/>
</dbReference>
<dbReference type="GO" id="GO:0000710">
    <property type="term" value="P:meiotic mismatch repair"/>
    <property type="evidence" value="ECO:0007669"/>
    <property type="project" value="EnsemblFungi"/>
</dbReference>
<feature type="compositionally biased region" description="Basic and acidic residues" evidence="14">
    <location>
        <begin position="868"/>
        <end position="888"/>
    </location>
</feature>
<dbReference type="SUPFAM" id="SSF52540">
    <property type="entry name" value="P-loop containing nucleoside triphosphate hydrolases"/>
    <property type="match status" value="1"/>
</dbReference>
<name>A0A1E4TE51_9ASCO</name>
<dbReference type="GO" id="GO:0043111">
    <property type="term" value="P:replication fork arrest"/>
    <property type="evidence" value="ECO:0007669"/>
    <property type="project" value="EnsemblFungi"/>
</dbReference>
<dbReference type="GO" id="GO:0032302">
    <property type="term" value="C:MutSbeta complex"/>
    <property type="evidence" value="ECO:0007669"/>
    <property type="project" value="EnsemblFungi"/>
</dbReference>
<dbReference type="Pfam" id="PF00488">
    <property type="entry name" value="MutS_V"/>
    <property type="match status" value="1"/>
</dbReference>
<dbReference type="SMART" id="SM00533">
    <property type="entry name" value="MUTSd"/>
    <property type="match status" value="1"/>
</dbReference>
<evidence type="ECO:0000256" key="6">
    <source>
        <dbReference type="ARBA" id="ARBA00022840"/>
    </source>
</evidence>
<dbReference type="InterPro" id="IPR027417">
    <property type="entry name" value="P-loop_NTPase"/>
</dbReference>
<dbReference type="Pfam" id="PF05192">
    <property type="entry name" value="MutS_III"/>
    <property type="match status" value="1"/>
</dbReference>
<gene>
    <name evidence="16" type="ORF">CANCADRAFT_31131</name>
</gene>
<dbReference type="SUPFAM" id="SSF48334">
    <property type="entry name" value="DNA repair protein MutS, domain III"/>
    <property type="match status" value="1"/>
</dbReference>
<dbReference type="GO" id="GO:0030466">
    <property type="term" value="P:silent mating-type cassette heterochromatin formation"/>
    <property type="evidence" value="ECO:0007669"/>
    <property type="project" value="EnsemblFungi"/>
</dbReference>
<keyword evidence="4 12" id="KW-0547">Nucleotide-binding</keyword>
<feature type="domain" description="DNA mismatch repair proteins mutS family" evidence="15">
    <location>
        <begin position="752"/>
        <end position="768"/>
    </location>
</feature>
<dbReference type="GO" id="GO:0032138">
    <property type="term" value="F:single base insertion or deletion binding"/>
    <property type="evidence" value="ECO:0007669"/>
    <property type="project" value="EnsemblFungi"/>
</dbReference>
<dbReference type="InterPro" id="IPR007861">
    <property type="entry name" value="DNA_mismatch_repair_MutS_clamp"/>
</dbReference>
<dbReference type="InterPro" id="IPR036678">
    <property type="entry name" value="MutS_con_dom_sf"/>
</dbReference>
<dbReference type="Pfam" id="PF05188">
    <property type="entry name" value="MutS_II"/>
    <property type="match status" value="1"/>
</dbReference>
<evidence type="ECO:0000256" key="12">
    <source>
        <dbReference type="RuleBase" id="RU003756"/>
    </source>
</evidence>
<dbReference type="PANTHER" id="PTHR11361:SF35">
    <property type="entry name" value="DNA MISMATCH REPAIR PROTEIN MSH2"/>
    <property type="match status" value="1"/>
</dbReference>
<evidence type="ECO:0000313" key="16">
    <source>
        <dbReference type="EMBL" id="ODV90052.1"/>
    </source>
</evidence>
<evidence type="ECO:0000256" key="2">
    <source>
        <dbReference type="ARBA" id="ARBA00006271"/>
    </source>
</evidence>
<keyword evidence="5 12" id="KW-0227">DNA damage</keyword>
<dbReference type="GO" id="GO:0032137">
    <property type="term" value="F:guanine/thymine mispair binding"/>
    <property type="evidence" value="ECO:0007669"/>
    <property type="project" value="EnsemblFungi"/>
</dbReference>
<dbReference type="PANTHER" id="PTHR11361">
    <property type="entry name" value="DNA MISMATCH REPAIR PROTEIN MUTS FAMILY MEMBER"/>
    <property type="match status" value="1"/>
</dbReference>
<dbReference type="GO" id="GO:0000400">
    <property type="term" value="F:four-way junction DNA binding"/>
    <property type="evidence" value="ECO:0007669"/>
    <property type="project" value="EnsemblFungi"/>
</dbReference>
<comment type="subcellular location">
    <subcellularLocation>
        <location evidence="1">Nucleus</location>
    </subcellularLocation>
</comment>
<comment type="similarity">
    <text evidence="2 12">Belongs to the DNA mismatch repair MutS family.</text>
</comment>
<keyword evidence="7 12" id="KW-0238">DNA-binding</keyword>
<dbReference type="GO" id="GO:0006311">
    <property type="term" value="P:meiotic gene conversion"/>
    <property type="evidence" value="ECO:0007669"/>
    <property type="project" value="EnsemblFungi"/>
</dbReference>
<dbReference type="InterPro" id="IPR007860">
    <property type="entry name" value="DNA_mmatch_repair_MutS_con_dom"/>
</dbReference>
<dbReference type="OrthoDB" id="295033at2759"/>
<proteinExistence type="inferred from homology"/>
<dbReference type="InterPro" id="IPR007695">
    <property type="entry name" value="DNA_mismatch_repair_MutS-lik_N"/>
</dbReference>
<dbReference type="CDD" id="cd03285">
    <property type="entry name" value="ABC_MSH2_euk"/>
    <property type="match status" value="1"/>
</dbReference>
<dbReference type="GO" id="GO:0140664">
    <property type="term" value="F:ATP-dependent DNA damage sensor activity"/>
    <property type="evidence" value="ECO:0007669"/>
    <property type="project" value="InterPro"/>
</dbReference>
<reference evidence="17" key="1">
    <citation type="submission" date="2016-02" db="EMBL/GenBank/DDBJ databases">
        <title>Comparative genomics of biotechnologically important yeasts.</title>
        <authorList>
            <consortium name="DOE Joint Genome Institute"/>
            <person name="Riley R."/>
            <person name="Haridas S."/>
            <person name="Wolfe K.H."/>
            <person name="Lopes M.R."/>
            <person name="Hittinger C.T."/>
            <person name="Goker M."/>
            <person name="Salamov A."/>
            <person name="Wisecaver J."/>
            <person name="Long T.M."/>
            <person name="Aerts A.L."/>
            <person name="Barry K."/>
            <person name="Choi C."/>
            <person name="Clum A."/>
            <person name="Coughlan A.Y."/>
            <person name="Deshpande S."/>
            <person name="Douglass A.P."/>
            <person name="Hanson S.J."/>
            <person name="Klenk H.-P."/>
            <person name="Labutti K."/>
            <person name="Lapidus A."/>
            <person name="Lindquist E."/>
            <person name="Lipzen A."/>
            <person name="Meier-Kolthoff J.P."/>
            <person name="Ohm R.A."/>
            <person name="Otillar R.P."/>
            <person name="Pangilinan J."/>
            <person name="Peng Y."/>
            <person name="Rokas A."/>
            <person name="Rosa C.A."/>
            <person name="Scheuner C."/>
            <person name="Sibirny A.A."/>
            <person name="Slot J.C."/>
            <person name="Stielow J.B."/>
            <person name="Sun H."/>
            <person name="Kurtzman C.P."/>
            <person name="Blackwell M."/>
            <person name="Jeffries T.W."/>
            <person name="Grigoriev I.V."/>
        </authorList>
    </citation>
    <scope>NUCLEOTIDE SEQUENCE [LARGE SCALE GENOMIC DNA]</scope>
    <source>
        <strain evidence="17">NRRL Y-17796</strain>
    </source>
</reference>
<evidence type="ECO:0000256" key="5">
    <source>
        <dbReference type="ARBA" id="ARBA00022763"/>
    </source>
</evidence>
<dbReference type="PROSITE" id="PS00486">
    <property type="entry name" value="DNA_MISMATCH_REPAIR_2"/>
    <property type="match status" value="1"/>
</dbReference>
<dbReference type="GO" id="GO:0000228">
    <property type="term" value="C:nuclear chromosome"/>
    <property type="evidence" value="ECO:0007669"/>
    <property type="project" value="EnsemblFungi"/>
</dbReference>
<evidence type="ECO:0000256" key="13">
    <source>
        <dbReference type="SAM" id="Coils"/>
    </source>
</evidence>
<evidence type="ECO:0000256" key="7">
    <source>
        <dbReference type="ARBA" id="ARBA00023125"/>
    </source>
</evidence>
<dbReference type="InterPro" id="IPR007696">
    <property type="entry name" value="DNA_mismatch_repair_MutS_core"/>
</dbReference>
<dbReference type="GO" id="GO:0032301">
    <property type="term" value="C:MutSalpha complex"/>
    <property type="evidence" value="ECO:0007669"/>
    <property type="project" value="EnsemblFungi"/>
</dbReference>
<dbReference type="InterPro" id="IPR016151">
    <property type="entry name" value="DNA_mismatch_repair_MutS_N"/>
</dbReference>
<dbReference type="FunFam" id="1.10.1420.10:FF:000015">
    <property type="entry name" value="DNA mismatch repair protein Msh2"/>
    <property type="match status" value="1"/>
</dbReference>
<evidence type="ECO:0000256" key="3">
    <source>
        <dbReference type="ARBA" id="ARBA00019549"/>
    </source>
</evidence>
<dbReference type="InterPro" id="IPR011184">
    <property type="entry name" value="DNA_mismatch_repair_Msh2"/>
</dbReference>
<dbReference type="InterPro" id="IPR032642">
    <property type="entry name" value="Msh2_ATP-bd"/>
</dbReference>
<dbReference type="FunFam" id="3.30.420.110:FF:000002">
    <property type="entry name" value="DNA mismatch repair protein"/>
    <property type="match status" value="1"/>
</dbReference>
<keyword evidence="13" id="KW-0175">Coiled coil</keyword>
<evidence type="ECO:0000256" key="4">
    <source>
        <dbReference type="ARBA" id="ARBA00022741"/>
    </source>
</evidence>
<sequence length="942" mass="104630">MTKTLIRHVLGQKQHQMAADRDDQRFASYYNSLEETEGLIRIFERPDYYTCHGANATFIAHSVYKTASALKHYGGLASVSMSPAVLKAFLKDALHNKSLKIEILTGSGSNWKVSKRASPGNLQDIDDLIEAETPPVIMAVKISLKQDERLVGVSFADASAKSLGISEFIDNDIYSNLEAFAIQLGVKEAIFPIIDRAKEPDMAKAIDTLDRCGIIITLRKPSEFSSKDVESNLTKLLESEPDADSSFKSTILTLSQLKNAQAAASAILEYLSLMSDPSNYGNYKLYEHELSHYMKLDSSALKALNLMPGLRDSNKTMSLFGLLNNCKTIGGTRLLNQWLKQPLMDIEEIQTRHNILDTFIVNSELRNAVQSDGLKSIPDIRRMCRRFQRGNATLEDVVKAYQVTTRLPVLIKALDHVRVSEGKPNIYIEAIESVYINPLEERMTALLKLQELVENTIDLDALDRHEYLVRSDFDESLKAARQEIDKLRDLMSDIHHNVADDLGIDVEKKLKLEQHQVYGWCFRVTRADSSCLRGKTNSKAGGYSEISTQKAGVYFTTSALSKASQEFQDLTRDYHKTQSGLAKEIIGVSATYIPVLESLSELISHLDVMIAFAEASANAPIPYVRPKMHAQSSEEGNTARIVLKNARHPCLEAQDGVAFIPNDVNLIKGEAEFGIITGPNMGGKSTYIRQVGVITLLAQIGCFVPCDEAELTVCDSILARVGAGDSQLKGVSTFMAEMLETATILKSATANSLIIIDELGRGTSTYDGFGLAWAISRHIVDKIHCFGLFATHFHELTRLAADEKVGHLVKNLHVAAHIGGQDSETSKEDITLLYKVEPGVSDQSFGIHVAELVKFPEKVINMAKRKASSLEEAERNDSEAESEETQKEYEVMREVLKSWRDDIGSDPRSVSKEQLLDSLKRQIKKHKTDLDHSVLFKELAAI</sequence>
<dbReference type="InterPro" id="IPR000432">
    <property type="entry name" value="DNA_mismatch_repair_MutS_C"/>
</dbReference>
<dbReference type="GO" id="GO:0036297">
    <property type="term" value="P:interstrand cross-link repair"/>
    <property type="evidence" value="ECO:0007669"/>
    <property type="project" value="EnsemblFungi"/>
</dbReference>
<dbReference type="GO" id="GO:0007534">
    <property type="term" value="P:gene conversion at mating-type locus"/>
    <property type="evidence" value="ECO:0007669"/>
    <property type="project" value="EnsemblFungi"/>
</dbReference>
<dbReference type="PIRSF" id="PIRSF005813">
    <property type="entry name" value="MSH2"/>
    <property type="match status" value="1"/>
</dbReference>
<dbReference type="SMART" id="SM00534">
    <property type="entry name" value="MUTSac"/>
    <property type="match status" value="1"/>
</dbReference>
<dbReference type="Gene3D" id="1.10.1420.10">
    <property type="match status" value="2"/>
</dbReference>
<evidence type="ECO:0000259" key="15">
    <source>
        <dbReference type="PROSITE" id="PS00486"/>
    </source>
</evidence>
<dbReference type="GO" id="GO:0016887">
    <property type="term" value="F:ATP hydrolysis activity"/>
    <property type="evidence" value="ECO:0007669"/>
    <property type="project" value="EnsemblFungi"/>
</dbReference>
<protein>
    <recommendedName>
        <fullName evidence="11">DNA mismatch repair protein MSH2</fullName>
    </recommendedName>
    <alternativeName>
        <fullName evidence="3">DNA mismatch repair protein Msh2</fullName>
    </alternativeName>
</protein>
<feature type="region of interest" description="Disordered" evidence="14">
    <location>
        <begin position="867"/>
        <end position="888"/>
    </location>
</feature>
<dbReference type="GO" id="GO:0000735">
    <property type="term" value="P:removal of nonhomologous ends"/>
    <property type="evidence" value="ECO:0007669"/>
    <property type="project" value="EnsemblFungi"/>
</dbReference>
<dbReference type="InterPro" id="IPR045076">
    <property type="entry name" value="MutS"/>
</dbReference>
<dbReference type="Proteomes" id="UP000095023">
    <property type="component" value="Unassembled WGS sequence"/>
</dbReference>
<dbReference type="GO" id="GO:0005524">
    <property type="term" value="F:ATP binding"/>
    <property type="evidence" value="ECO:0007669"/>
    <property type="project" value="UniProtKB-KW"/>
</dbReference>
<dbReference type="Pfam" id="PF01624">
    <property type="entry name" value="MutS_I"/>
    <property type="match status" value="1"/>
</dbReference>
<evidence type="ECO:0000256" key="9">
    <source>
        <dbReference type="ARBA" id="ARBA00023242"/>
    </source>
</evidence>
<dbReference type="GO" id="GO:0000406">
    <property type="term" value="F:double-strand/single-strand DNA junction binding"/>
    <property type="evidence" value="ECO:0007669"/>
    <property type="project" value="EnsemblFungi"/>
</dbReference>
<dbReference type="Pfam" id="PF05190">
    <property type="entry name" value="MutS_IV"/>
    <property type="match status" value="1"/>
</dbReference>
<dbReference type="FunFam" id="3.40.50.300:FF:000925">
    <property type="entry name" value="DNA mismatch repair protein MSH2"/>
    <property type="match status" value="1"/>
</dbReference>
<organism evidence="16 17">
    <name type="scientific">Tortispora caseinolytica NRRL Y-17796</name>
    <dbReference type="NCBI Taxonomy" id="767744"/>
    <lineage>
        <taxon>Eukaryota</taxon>
        <taxon>Fungi</taxon>
        <taxon>Dikarya</taxon>
        <taxon>Ascomycota</taxon>
        <taxon>Saccharomycotina</taxon>
        <taxon>Trigonopsidomycetes</taxon>
        <taxon>Trigonopsidales</taxon>
        <taxon>Trigonopsidaceae</taxon>
        <taxon>Tortispora</taxon>
    </lineage>
</organism>
<comment type="subunit">
    <text evidence="10">Heterodimer of msh2 and msh6.</text>
</comment>
<evidence type="ECO:0000256" key="8">
    <source>
        <dbReference type="ARBA" id="ARBA00023204"/>
    </source>
</evidence>
<dbReference type="InterPro" id="IPR036187">
    <property type="entry name" value="DNA_mismatch_repair_MutS_sf"/>
</dbReference>
<evidence type="ECO:0000256" key="10">
    <source>
        <dbReference type="ARBA" id="ARBA00064337"/>
    </source>
</evidence>
<dbReference type="GO" id="GO:0000403">
    <property type="term" value="F:Y-form DNA binding"/>
    <property type="evidence" value="ECO:0007669"/>
    <property type="project" value="EnsemblFungi"/>
</dbReference>
<dbReference type="AlphaFoldDB" id="A0A1E4TE51"/>
<dbReference type="GO" id="GO:0000404">
    <property type="term" value="F:heteroduplex DNA loop binding"/>
    <property type="evidence" value="ECO:0007669"/>
    <property type="project" value="EnsemblFungi"/>
</dbReference>
<evidence type="ECO:0000256" key="11">
    <source>
        <dbReference type="ARBA" id="ARBA00073545"/>
    </source>
</evidence>
<evidence type="ECO:0000256" key="14">
    <source>
        <dbReference type="SAM" id="MobiDB-lite"/>
    </source>
</evidence>
<dbReference type="FunFam" id="1.10.1420.10:FF:000017">
    <property type="entry name" value="DNA mismatch repair protein Msh2"/>
    <property type="match status" value="1"/>
</dbReference>
<evidence type="ECO:0000256" key="1">
    <source>
        <dbReference type="ARBA" id="ARBA00004123"/>
    </source>
</evidence>
<keyword evidence="8 12" id="KW-0234">DNA repair</keyword>
<evidence type="ECO:0000313" key="17">
    <source>
        <dbReference type="Proteomes" id="UP000095023"/>
    </source>
</evidence>
<feature type="coiled-coil region" evidence="13">
    <location>
        <begin position="470"/>
        <end position="497"/>
    </location>
</feature>
<accession>A0A1E4TE51</accession>